<sequence length="372" mass="43277">MAREAAYWVEFQPVIQKGMAREIPEYNAIEALVLIPILVHWKTKCQVIWEGKVIKEYWRDDWGLVKYQPGEVLHREWRVANEWEVEEWKDLPEEQLKELGVFRKDGEFSIQIVEKIKDLQAAIRQRGRHIPARKIARKRRKFVLAGDAQSLSSYASRLSALLQEFLKSPKPSPQLMERVSLELTQISQLLEGSRTSLKRRAQAEIQLALQGKFWEVSARAGEALSDLLNQRANNFEIAMKSIELAEKWRDLMADIERRFRDCYNRLGRLGEKLQNLLASSQPLQPKDLLPIANEASGIWKHLTERVPNFNPYYQRLQEPEFQRLSRVVIHAQEGRADTVFNDIEEATAKLEAVAIGEKVTRAELRKKKEALF</sequence>
<name>A0A2G9YZX0_9BACT</name>
<dbReference type="EMBL" id="PCRS01000042">
    <property type="protein sequence ID" value="PIP24788.1"/>
    <property type="molecule type" value="Genomic_DNA"/>
</dbReference>
<reference evidence="1 2" key="1">
    <citation type="submission" date="2017-09" db="EMBL/GenBank/DDBJ databases">
        <title>Depth-based differentiation of microbial function through sediment-hosted aquifers and enrichment of novel symbionts in the deep terrestrial subsurface.</title>
        <authorList>
            <person name="Probst A.J."/>
            <person name="Ladd B."/>
            <person name="Jarett J.K."/>
            <person name="Geller-Mcgrath D.E."/>
            <person name="Sieber C.M."/>
            <person name="Emerson J.B."/>
            <person name="Anantharaman K."/>
            <person name="Thomas B.C."/>
            <person name="Malmstrom R."/>
            <person name="Stieglmeier M."/>
            <person name="Klingl A."/>
            <person name="Woyke T."/>
            <person name="Ryan C.M."/>
            <person name="Banfield J.F."/>
        </authorList>
    </citation>
    <scope>NUCLEOTIDE SEQUENCE [LARGE SCALE GENOMIC DNA]</scope>
    <source>
        <strain evidence="1">CG23_combo_of_CG06-09_8_20_14_all_36_12</strain>
    </source>
</reference>
<dbReference type="Proteomes" id="UP000228681">
    <property type="component" value="Unassembled WGS sequence"/>
</dbReference>
<comment type="caution">
    <text evidence="1">The sequence shown here is derived from an EMBL/GenBank/DDBJ whole genome shotgun (WGS) entry which is preliminary data.</text>
</comment>
<protein>
    <submittedName>
        <fullName evidence="1">Uncharacterized protein</fullName>
    </submittedName>
</protein>
<accession>A0A2G9YZX0</accession>
<gene>
    <name evidence="1" type="ORF">COX34_02345</name>
</gene>
<organism evidence="1 2">
    <name type="scientific">Candidatus Nealsonbacteria bacterium CG23_combo_of_CG06-09_8_20_14_all_36_12</name>
    <dbReference type="NCBI Taxonomy" id="1974718"/>
    <lineage>
        <taxon>Bacteria</taxon>
        <taxon>Candidatus Nealsoniibacteriota</taxon>
    </lineage>
</organism>
<proteinExistence type="predicted"/>
<evidence type="ECO:0000313" key="2">
    <source>
        <dbReference type="Proteomes" id="UP000228681"/>
    </source>
</evidence>
<evidence type="ECO:0000313" key="1">
    <source>
        <dbReference type="EMBL" id="PIP24788.1"/>
    </source>
</evidence>
<dbReference type="AlphaFoldDB" id="A0A2G9YZX0"/>